<dbReference type="InterPro" id="IPR008271">
    <property type="entry name" value="Ser/Thr_kinase_AS"/>
</dbReference>
<keyword evidence="2" id="KW-0547">Nucleotide-binding</keyword>
<dbReference type="GO" id="GO:0005524">
    <property type="term" value="F:ATP binding"/>
    <property type="evidence" value="ECO:0007669"/>
    <property type="project" value="UniProtKB-KW"/>
</dbReference>
<feature type="domain" description="Protein kinase" evidence="5">
    <location>
        <begin position="1"/>
        <end position="219"/>
    </location>
</feature>
<dbReference type="PROSITE" id="PS00108">
    <property type="entry name" value="PROTEIN_KINASE_ST"/>
    <property type="match status" value="1"/>
</dbReference>
<dbReference type="InterPro" id="IPR000719">
    <property type="entry name" value="Prot_kinase_dom"/>
</dbReference>
<dbReference type="OrthoDB" id="3265205at2759"/>
<keyword evidence="1" id="KW-0808">Transferase</keyword>
<evidence type="ECO:0000313" key="7">
    <source>
        <dbReference type="Proteomes" id="UP000016930"/>
    </source>
</evidence>
<dbReference type="InterPro" id="IPR051681">
    <property type="entry name" value="Ser/Thr_Kinases-Pseudokinases"/>
</dbReference>
<organism evidence="6 7">
    <name type="scientific">Ceriporiopsis subvermispora (strain B)</name>
    <name type="common">White-rot fungus</name>
    <name type="synonym">Gelatoporia subvermispora</name>
    <dbReference type="NCBI Taxonomy" id="914234"/>
    <lineage>
        <taxon>Eukaryota</taxon>
        <taxon>Fungi</taxon>
        <taxon>Dikarya</taxon>
        <taxon>Basidiomycota</taxon>
        <taxon>Agaricomycotina</taxon>
        <taxon>Agaricomycetes</taxon>
        <taxon>Polyporales</taxon>
        <taxon>Gelatoporiaceae</taxon>
        <taxon>Gelatoporia</taxon>
    </lineage>
</organism>
<dbReference type="Proteomes" id="UP000016930">
    <property type="component" value="Unassembled WGS sequence"/>
</dbReference>
<dbReference type="AlphaFoldDB" id="M2QZ78"/>
<gene>
    <name evidence="6" type="ORF">CERSUDRAFT_50723</name>
</gene>
<evidence type="ECO:0000313" key="6">
    <source>
        <dbReference type="EMBL" id="EMD37460.1"/>
    </source>
</evidence>
<sequence length="230" mass="26496">KELFILKYIRHPNIVPFRGVSYQTSKLYIVCDFMSQGNVNEYLEENQSANKLQLLRHVATGMKYLHESGVVHGDLKGANVLVDDQDVARIADFGLGTFKYEGQVETDTELNGSIRWMAPELFDPDKFAAKEVRTTFSDVYAFAMTAFEVLSSHVPFHDLRFNGVVMHHVLQGTRPRRSEVDLTLCLPERIWELIDDCWHQDYRQRPSFSEILDRLETELDDRPGVDAITL</sequence>
<protein>
    <recommendedName>
        <fullName evidence="5">Protein kinase domain-containing protein</fullName>
    </recommendedName>
</protein>
<dbReference type="PANTHER" id="PTHR44329:SF288">
    <property type="entry name" value="MITOGEN-ACTIVATED PROTEIN KINASE KINASE KINASE 20"/>
    <property type="match status" value="1"/>
</dbReference>
<evidence type="ECO:0000256" key="1">
    <source>
        <dbReference type="ARBA" id="ARBA00022679"/>
    </source>
</evidence>
<dbReference type="EMBL" id="KB445796">
    <property type="protein sequence ID" value="EMD37460.1"/>
    <property type="molecule type" value="Genomic_DNA"/>
</dbReference>
<reference evidence="6 7" key="1">
    <citation type="journal article" date="2012" name="Proc. Natl. Acad. Sci. U.S.A.">
        <title>Comparative genomics of Ceriporiopsis subvermispora and Phanerochaete chrysosporium provide insight into selective ligninolysis.</title>
        <authorList>
            <person name="Fernandez-Fueyo E."/>
            <person name="Ruiz-Duenas F.J."/>
            <person name="Ferreira P."/>
            <person name="Floudas D."/>
            <person name="Hibbett D.S."/>
            <person name="Canessa P."/>
            <person name="Larrondo L.F."/>
            <person name="James T.Y."/>
            <person name="Seelenfreund D."/>
            <person name="Lobos S."/>
            <person name="Polanco R."/>
            <person name="Tello M."/>
            <person name="Honda Y."/>
            <person name="Watanabe T."/>
            <person name="Watanabe T."/>
            <person name="Ryu J.S."/>
            <person name="Kubicek C.P."/>
            <person name="Schmoll M."/>
            <person name="Gaskell J."/>
            <person name="Hammel K.E."/>
            <person name="St John F.J."/>
            <person name="Vanden Wymelenberg A."/>
            <person name="Sabat G."/>
            <person name="Splinter BonDurant S."/>
            <person name="Syed K."/>
            <person name="Yadav J.S."/>
            <person name="Doddapaneni H."/>
            <person name="Subramanian V."/>
            <person name="Lavin J.L."/>
            <person name="Oguiza J.A."/>
            <person name="Perez G."/>
            <person name="Pisabarro A.G."/>
            <person name="Ramirez L."/>
            <person name="Santoyo F."/>
            <person name="Master E."/>
            <person name="Coutinho P.M."/>
            <person name="Henrissat B."/>
            <person name="Lombard V."/>
            <person name="Magnuson J.K."/>
            <person name="Kuees U."/>
            <person name="Hori C."/>
            <person name="Igarashi K."/>
            <person name="Samejima M."/>
            <person name="Held B.W."/>
            <person name="Barry K.W."/>
            <person name="LaButti K.M."/>
            <person name="Lapidus A."/>
            <person name="Lindquist E.A."/>
            <person name="Lucas S.M."/>
            <person name="Riley R."/>
            <person name="Salamov A.A."/>
            <person name="Hoffmeister D."/>
            <person name="Schwenk D."/>
            <person name="Hadar Y."/>
            <person name="Yarden O."/>
            <person name="de Vries R.P."/>
            <person name="Wiebenga A."/>
            <person name="Stenlid J."/>
            <person name="Eastwood D."/>
            <person name="Grigoriev I.V."/>
            <person name="Berka R.M."/>
            <person name="Blanchette R.A."/>
            <person name="Kersten P."/>
            <person name="Martinez A.T."/>
            <person name="Vicuna R."/>
            <person name="Cullen D."/>
        </authorList>
    </citation>
    <scope>NUCLEOTIDE SEQUENCE [LARGE SCALE GENOMIC DNA]</scope>
    <source>
        <strain evidence="6 7">B</strain>
    </source>
</reference>
<evidence type="ECO:0000256" key="3">
    <source>
        <dbReference type="ARBA" id="ARBA00022777"/>
    </source>
</evidence>
<dbReference type="PANTHER" id="PTHR44329">
    <property type="entry name" value="SERINE/THREONINE-PROTEIN KINASE TNNI3K-RELATED"/>
    <property type="match status" value="1"/>
</dbReference>
<dbReference type="GO" id="GO:0004674">
    <property type="term" value="F:protein serine/threonine kinase activity"/>
    <property type="evidence" value="ECO:0007669"/>
    <property type="project" value="TreeGrafter"/>
</dbReference>
<dbReference type="Pfam" id="PF07714">
    <property type="entry name" value="PK_Tyr_Ser-Thr"/>
    <property type="match status" value="1"/>
</dbReference>
<proteinExistence type="predicted"/>
<keyword evidence="4" id="KW-0067">ATP-binding</keyword>
<accession>M2QZ78</accession>
<feature type="non-terminal residue" evidence="6">
    <location>
        <position position="1"/>
    </location>
</feature>
<dbReference type="InterPro" id="IPR011009">
    <property type="entry name" value="Kinase-like_dom_sf"/>
</dbReference>
<evidence type="ECO:0000259" key="5">
    <source>
        <dbReference type="PROSITE" id="PS50011"/>
    </source>
</evidence>
<dbReference type="InterPro" id="IPR001245">
    <property type="entry name" value="Ser-Thr/Tyr_kinase_cat_dom"/>
</dbReference>
<keyword evidence="3" id="KW-0418">Kinase</keyword>
<dbReference type="PRINTS" id="PR00109">
    <property type="entry name" value="TYRKINASE"/>
</dbReference>
<dbReference type="SMART" id="SM00220">
    <property type="entry name" value="S_TKc"/>
    <property type="match status" value="1"/>
</dbReference>
<dbReference type="Gene3D" id="1.10.510.10">
    <property type="entry name" value="Transferase(Phosphotransferase) domain 1"/>
    <property type="match status" value="1"/>
</dbReference>
<evidence type="ECO:0000256" key="2">
    <source>
        <dbReference type="ARBA" id="ARBA00022741"/>
    </source>
</evidence>
<dbReference type="PIRSF" id="PIRSF000654">
    <property type="entry name" value="Integrin-linked_kinase"/>
    <property type="match status" value="1"/>
</dbReference>
<evidence type="ECO:0000256" key="4">
    <source>
        <dbReference type="ARBA" id="ARBA00022840"/>
    </source>
</evidence>
<keyword evidence="7" id="KW-1185">Reference proteome</keyword>
<name>M2QZ78_CERS8</name>
<dbReference type="STRING" id="914234.M2QZ78"/>
<dbReference type="HOGENOM" id="CLU_000288_7_18_1"/>
<dbReference type="SUPFAM" id="SSF56112">
    <property type="entry name" value="Protein kinase-like (PK-like)"/>
    <property type="match status" value="1"/>
</dbReference>
<dbReference type="PROSITE" id="PS50011">
    <property type="entry name" value="PROTEIN_KINASE_DOM"/>
    <property type="match status" value="1"/>
</dbReference>